<evidence type="ECO:0000256" key="2">
    <source>
        <dbReference type="ARBA" id="ARBA00002953"/>
    </source>
</evidence>
<reference evidence="10 11" key="1">
    <citation type="submission" date="2016-10" db="EMBL/GenBank/DDBJ databases">
        <authorList>
            <person name="de Groot N.N."/>
        </authorList>
    </citation>
    <scope>NUCLEOTIDE SEQUENCE [LARGE SCALE GENOMIC DNA]</scope>
    <source>
        <strain>GEY</strain>
        <strain evidence="11">DSM 9560</strain>
    </source>
</reference>
<keyword evidence="7" id="KW-0119">Carbohydrate metabolism</keyword>
<protein>
    <recommendedName>
        <fullName evidence="4">1,4-alpha-glucan branching enzyme</fullName>
        <ecNumber evidence="4">2.4.1.18</ecNumber>
    </recommendedName>
</protein>
<comment type="function">
    <text evidence="2">Catalyzes the formation of the alpha-1,6-glucosidic linkages in glycogen by scission of a 1,4-alpha-linked oligosaccharide from growing alpha-1,4-glucan chains and the subsequent attachment of the oligosaccharide to the alpha-1,6 position.</text>
</comment>
<evidence type="ECO:0000256" key="1">
    <source>
        <dbReference type="ARBA" id="ARBA00000826"/>
    </source>
</evidence>
<accession>A0A1I2IL17</accession>
<dbReference type="InterPro" id="IPR037439">
    <property type="entry name" value="Branching_enzy"/>
</dbReference>
<dbReference type="SUPFAM" id="SSF51445">
    <property type="entry name" value="(Trans)glycosidases"/>
    <property type="match status" value="1"/>
</dbReference>
<dbReference type="InterPro" id="IPR017853">
    <property type="entry name" value="GH"/>
</dbReference>
<dbReference type="Gene3D" id="2.60.40.10">
    <property type="entry name" value="Immunoglobulins"/>
    <property type="match status" value="1"/>
</dbReference>
<dbReference type="GO" id="GO:0004553">
    <property type="term" value="F:hydrolase activity, hydrolyzing O-glycosyl compounds"/>
    <property type="evidence" value="ECO:0007669"/>
    <property type="project" value="InterPro"/>
</dbReference>
<evidence type="ECO:0000256" key="5">
    <source>
        <dbReference type="ARBA" id="ARBA00022676"/>
    </source>
</evidence>
<evidence type="ECO:0000256" key="7">
    <source>
        <dbReference type="ARBA" id="ARBA00023277"/>
    </source>
</evidence>
<sequence length="687" mass="80546">MKRHARYLPITKNDAWLVPYNQEITRRFLHVHNMIFEIENLYGSLYDFAGNHLFLGLNYDKEAQGWFYREWAPAAKALFLIGDFNEWNRVSHPLKRRKDGIWEIFLDDKTYSEKFTHESKFKVLVHSQAGELERIPPYIRRVIQDETTKDFSAQLWNPKQVFDWEGDEANQSKILDEVKDNLLIYECHVGMAQEKEGIGTYLEFAENILPRIKDLGYNAIQMMAIHEHPYYGSFGYHVSSFFAPSSRFGTPEDLKLLIKKAHELGIAVIMDIVHSHAVKNIYEGLNFFDGTEYQYFHAGGKGNHDGWDSKLFDYGKKEVLQFLLSNVRYWLEEFRFDGFRFDGVTSMLYHHHGLGTSFVNLSQYFDMSVDTDALTYLQLANALIHSLDERYISIAEDMSGMPGTCRPILEGGLGFDYRLGMGIPDYWIKLLKEYPDETWNIHDMWHVLTNRRFNEKTIAYSESHDQALVGDKTIAFWLMDKEMYYSMSKDIPNLAVDRGIALHKLIRLFTMSLGGDAYLNFMGNEFGHPEWIDFPREGNGWSYKYARRQWSLVDNKLLRYEYLKQFDKAIIKLATDYQLLKNIPSRNPARQLNMDEVNKIVIFERAELIFVFNFHTTHSIPDYKFWVPQAGKYEIVLNSDDEQFGGFNRIKPEVEYFTLPEATESGTENFLQIYIPNRVVLVFKRVG</sequence>
<dbReference type="InterPro" id="IPR006048">
    <property type="entry name" value="A-amylase/branching_C"/>
</dbReference>
<dbReference type="CDD" id="cd11321">
    <property type="entry name" value="AmyAc_bac_euk_BE"/>
    <property type="match status" value="1"/>
</dbReference>
<dbReference type="Pfam" id="PF02922">
    <property type="entry name" value="CBM_48"/>
    <property type="match status" value="1"/>
</dbReference>
<dbReference type="InterPro" id="IPR004193">
    <property type="entry name" value="Glyco_hydro_13_N"/>
</dbReference>
<dbReference type="GO" id="GO:0005737">
    <property type="term" value="C:cytoplasm"/>
    <property type="evidence" value="ECO:0007669"/>
    <property type="project" value="TreeGrafter"/>
</dbReference>
<dbReference type="InterPro" id="IPR014756">
    <property type="entry name" value="Ig_E-set"/>
</dbReference>
<dbReference type="RefSeq" id="WP_091548623.1">
    <property type="nucleotide sequence ID" value="NZ_FONY01000033.1"/>
</dbReference>
<evidence type="ECO:0000256" key="3">
    <source>
        <dbReference type="ARBA" id="ARBA00009000"/>
    </source>
</evidence>
<dbReference type="GO" id="GO:0043169">
    <property type="term" value="F:cation binding"/>
    <property type="evidence" value="ECO:0007669"/>
    <property type="project" value="InterPro"/>
</dbReference>
<evidence type="ECO:0000313" key="10">
    <source>
        <dbReference type="EMBL" id="SFF42954.1"/>
    </source>
</evidence>
<dbReference type="InterPro" id="IPR013780">
    <property type="entry name" value="Glyco_hydro_b"/>
</dbReference>
<dbReference type="AlphaFoldDB" id="A0A1I2IL17"/>
<feature type="active site" description="Nucleophile" evidence="8">
    <location>
        <position position="342"/>
    </location>
</feature>
<dbReference type="PANTHER" id="PTHR43651:SF3">
    <property type="entry name" value="1,4-ALPHA-GLUCAN-BRANCHING ENZYME"/>
    <property type="match status" value="1"/>
</dbReference>
<dbReference type="GO" id="GO:0003844">
    <property type="term" value="F:1,4-alpha-glucan branching enzyme activity"/>
    <property type="evidence" value="ECO:0007669"/>
    <property type="project" value="UniProtKB-EC"/>
</dbReference>
<dbReference type="GO" id="GO:0005978">
    <property type="term" value="P:glycogen biosynthetic process"/>
    <property type="evidence" value="ECO:0007669"/>
    <property type="project" value="InterPro"/>
</dbReference>
<dbReference type="FunFam" id="2.60.40.1180:FF:000050">
    <property type="entry name" value="1,4-alpha-glucan branching enzyme"/>
    <property type="match status" value="1"/>
</dbReference>
<organism evidence="10 11">
    <name type="scientific">Thermoflexibacter ruber</name>
    <dbReference type="NCBI Taxonomy" id="1003"/>
    <lineage>
        <taxon>Bacteria</taxon>
        <taxon>Pseudomonadati</taxon>
        <taxon>Bacteroidota</taxon>
        <taxon>Cytophagia</taxon>
        <taxon>Cytophagales</taxon>
        <taxon>Thermoflexibacteraceae</taxon>
        <taxon>Thermoflexibacter</taxon>
    </lineage>
</organism>
<comment type="similarity">
    <text evidence="3">Belongs to the glycosyl hydrolase 13 family. GlgB subfamily.</text>
</comment>
<name>A0A1I2IL17_9BACT</name>
<comment type="catalytic activity">
    <reaction evidence="1">
        <text>Transfers a segment of a (1-&gt;4)-alpha-D-glucan chain to a primary hydroxy group in a similar glucan chain.</text>
        <dbReference type="EC" id="2.4.1.18"/>
    </reaction>
</comment>
<dbReference type="EC" id="2.4.1.18" evidence="4"/>
<keyword evidence="11" id="KW-1185">Reference proteome</keyword>
<feature type="domain" description="Glycosyl hydrolase family 13 catalytic" evidence="9">
    <location>
        <begin position="199"/>
        <end position="551"/>
    </location>
</feature>
<gene>
    <name evidence="10" type="ORF">SAMN04488541_103353</name>
</gene>
<dbReference type="PANTHER" id="PTHR43651">
    <property type="entry name" value="1,4-ALPHA-GLUCAN-BRANCHING ENZYME"/>
    <property type="match status" value="1"/>
</dbReference>
<proteinExistence type="inferred from homology"/>
<dbReference type="STRING" id="1003.SAMN04488541_103353"/>
<evidence type="ECO:0000256" key="6">
    <source>
        <dbReference type="ARBA" id="ARBA00022679"/>
    </source>
</evidence>
<dbReference type="SUPFAM" id="SSF81296">
    <property type="entry name" value="E set domains"/>
    <property type="match status" value="1"/>
</dbReference>
<dbReference type="SMART" id="SM00642">
    <property type="entry name" value="Aamy"/>
    <property type="match status" value="1"/>
</dbReference>
<dbReference type="InterPro" id="IPR006047">
    <property type="entry name" value="GH13_cat_dom"/>
</dbReference>
<dbReference type="SUPFAM" id="SSF51011">
    <property type="entry name" value="Glycosyl hydrolase domain"/>
    <property type="match status" value="1"/>
</dbReference>
<dbReference type="PIRSF" id="PIRSF000463">
    <property type="entry name" value="GlgB"/>
    <property type="match status" value="1"/>
</dbReference>
<feature type="active site" description="Proton donor" evidence="8">
    <location>
        <position position="396"/>
    </location>
</feature>
<dbReference type="Pfam" id="PF00128">
    <property type="entry name" value="Alpha-amylase"/>
    <property type="match status" value="1"/>
</dbReference>
<dbReference type="Gene3D" id="3.20.20.80">
    <property type="entry name" value="Glycosidases"/>
    <property type="match status" value="1"/>
</dbReference>
<evidence type="ECO:0000256" key="8">
    <source>
        <dbReference type="PIRSR" id="PIRSR000463-1"/>
    </source>
</evidence>
<evidence type="ECO:0000256" key="4">
    <source>
        <dbReference type="ARBA" id="ARBA00012541"/>
    </source>
</evidence>
<dbReference type="Proteomes" id="UP000199513">
    <property type="component" value="Unassembled WGS sequence"/>
</dbReference>
<dbReference type="Pfam" id="PF02806">
    <property type="entry name" value="Alpha-amylase_C"/>
    <property type="match status" value="1"/>
</dbReference>
<evidence type="ECO:0000313" key="11">
    <source>
        <dbReference type="Proteomes" id="UP000199513"/>
    </source>
</evidence>
<keyword evidence="5" id="KW-0328">Glycosyltransferase</keyword>
<dbReference type="OrthoDB" id="9761875at2"/>
<dbReference type="InterPro" id="IPR013783">
    <property type="entry name" value="Ig-like_fold"/>
</dbReference>
<dbReference type="CDD" id="cd02854">
    <property type="entry name" value="E_set_GBE_euk_N"/>
    <property type="match status" value="1"/>
</dbReference>
<keyword evidence="6" id="KW-0808">Transferase</keyword>
<evidence type="ECO:0000259" key="9">
    <source>
        <dbReference type="SMART" id="SM00642"/>
    </source>
</evidence>
<dbReference type="FunFam" id="3.20.20.80:FF:000001">
    <property type="entry name" value="1,4-alpha-glucan branching enzyme"/>
    <property type="match status" value="1"/>
</dbReference>
<dbReference type="Gene3D" id="2.60.40.1180">
    <property type="entry name" value="Golgi alpha-mannosidase II"/>
    <property type="match status" value="1"/>
</dbReference>
<dbReference type="EMBL" id="FONY01000033">
    <property type="protein sequence ID" value="SFF42954.1"/>
    <property type="molecule type" value="Genomic_DNA"/>
</dbReference>